<feature type="transmembrane region" description="Helical" evidence="6">
    <location>
        <begin position="438"/>
        <end position="460"/>
    </location>
</feature>
<dbReference type="GO" id="GO:0022857">
    <property type="term" value="F:transmembrane transporter activity"/>
    <property type="evidence" value="ECO:0007669"/>
    <property type="project" value="InterPro"/>
</dbReference>
<dbReference type="AlphaFoldDB" id="A0AA96JAV5"/>
<evidence type="ECO:0000256" key="3">
    <source>
        <dbReference type="ARBA" id="ARBA00022692"/>
    </source>
</evidence>
<evidence type="ECO:0000256" key="2">
    <source>
        <dbReference type="ARBA" id="ARBA00022448"/>
    </source>
</evidence>
<dbReference type="EMBL" id="CP134880">
    <property type="protein sequence ID" value="WNM27750.1"/>
    <property type="molecule type" value="Genomic_DNA"/>
</dbReference>
<feature type="transmembrane region" description="Helical" evidence="6">
    <location>
        <begin position="365"/>
        <end position="387"/>
    </location>
</feature>
<feature type="transmembrane region" description="Helical" evidence="6">
    <location>
        <begin position="408"/>
        <end position="426"/>
    </location>
</feature>
<dbReference type="PANTHER" id="PTHR42718">
    <property type="entry name" value="MAJOR FACILITATOR SUPERFAMILY MULTIDRUG TRANSPORTER MFSC"/>
    <property type="match status" value="1"/>
</dbReference>
<dbReference type="Proteomes" id="UP001304125">
    <property type="component" value="Chromosome"/>
</dbReference>
<dbReference type="Gene3D" id="1.20.1250.20">
    <property type="entry name" value="MFS general substrate transporter like domains"/>
    <property type="match status" value="1"/>
</dbReference>
<feature type="transmembrane region" description="Helical" evidence="6">
    <location>
        <begin position="267"/>
        <end position="288"/>
    </location>
</feature>
<keyword evidence="5 6" id="KW-0472">Membrane</keyword>
<dbReference type="Proteomes" id="UP001303408">
    <property type="component" value="Chromosome"/>
</dbReference>
<dbReference type="RefSeq" id="WP_313499205.1">
    <property type="nucleotide sequence ID" value="NZ_CP134879.1"/>
</dbReference>
<evidence type="ECO:0000259" key="7">
    <source>
        <dbReference type="PROSITE" id="PS50850"/>
    </source>
</evidence>
<evidence type="ECO:0000256" key="6">
    <source>
        <dbReference type="SAM" id="Phobius"/>
    </source>
</evidence>
<dbReference type="InterPro" id="IPR036259">
    <property type="entry name" value="MFS_trans_sf"/>
</dbReference>
<evidence type="ECO:0000256" key="5">
    <source>
        <dbReference type="ARBA" id="ARBA00023136"/>
    </source>
</evidence>
<dbReference type="GO" id="GO:0005886">
    <property type="term" value="C:plasma membrane"/>
    <property type="evidence" value="ECO:0007669"/>
    <property type="project" value="UniProtKB-SubCell"/>
</dbReference>
<feature type="transmembrane region" description="Helical" evidence="6">
    <location>
        <begin position="77"/>
        <end position="93"/>
    </location>
</feature>
<comment type="subcellular location">
    <subcellularLocation>
        <location evidence="1">Cell membrane</location>
        <topology evidence="1">Multi-pass membrane protein</topology>
    </subcellularLocation>
</comment>
<dbReference type="KEGG" id="dcp:RN607_01730"/>
<dbReference type="InterPro" id="IPR011701">
    <property type="entry name" value="MFS"/>
</dbReference>
<protein>
    <submittedName>
        <fullName evidence="9">MFS transporter</fullName>
    </submittedName>
</protein>
<dbReference type="Pfam" id="PF07690">
    <property type="entry name" value="MFS_1"/>
    <property type="match status" value="1"/>
</dbReference>
<evidence type="ECO:0000313" key="8">
    <source>
        <dbReference type="EMBL" id="WNM24843.1"/>
    </source>
</evidence>
<feature type="transmembrane region" description="Helical" evidence="6">
    <location>
        <begin position="199"/>
        <end position="221"/>
    </location>
</feature>
<name>A0AA96JAV5_9MICO</name>
<dbReference type="SUPFAM" id="SSF103473">
    <property type="entry name" value="MFS general substrate transporter"/>
    <property type="match status" value="1"/>
</dbReference>
<dbReference type="PANTHER" id="PTHR42718:SF9">
    <property type="entry name" value="MAJOR FACILITATOR SUPERFAMILY MULTIDRUG TRANSPORTER MFSC"/>
    <property type="match status" value="1"/>
</dbReference>
<dbReference type="PROSITE" id="PS50850">
    <property type="entry name" value="MFS"/>
    <property type="match status" value="1"/>
</dbReference>
<sequence length="513" mass="52650">MSRSRAPLAGVVGALVVVEATSGVLQGYYTPLLSDVARHLGIHDADVNWFEASQLLLSAIVVPLLARLGDMIGHRKVLIGSLIVTAAASWGVAFAPSFWLFTLLWALQGFYVVWLPMNVSIIHARARKHPNTAELTSKGAGLIVVALQAGAIGGALVAGQLGGLIPLHLTLAVPAVLVTVALLVVILKVEDPGVRAGGRVDSSGTVLLSLSLLAITGGLALARVNGFTLWVWAMVLVGAALMWWFVQVERRKDDPVIDMHLITRPTLWPVILTSALFGVSVLGAQGPLSTFAGTDPTEVGYGLGLDSASRSYLIGAYVLSLLVGAGLYARISKALQPRRVLIAAATLVGAGYLLLVPLHGGVPTVTALMIVAGLGSGALVAALPATAAAAAPPHQTGVATGLTNTTKTLGGAFASAVFALALANGVDSETTTAASLSGYQTVWAICGVTAFVAVGALLTVPKVAFTSADPDARGLDESPEALALEAVGHDVVVSDAKVVRSEESPDPEQEGGR</sequence>
<dbReference type="InterPro" id="IPR020846">
    <property type="entry name" value="MFS_dom"/>
</dbReference>
<keyword evidence="10" id="KW-1185">Reference proteome</keyword>
<gene>
    <name evidence="8" type="ORF">RN606_01455</name>
    <name evidence="9" type="ORF">RN607_01730</name>
</gene>
<feature type="transmembrane region" description="Helical" evidence="6">
    <location>
        <begin position="99"/>
        <end position="119"/>
    </location>
</feature>
<evidence type="ECO:0000313" key="9">
    <source>
        <dbReference type="EMBL" id="WNM27750.1"/>
    </source>
</evidence>
<accession>A0AA96F6R3</accession>
<feature type="transmembrane region" description="Helical" evidence="6">
    <location>
        <begin position="47"/>
        <end position="65"/>
    </location>
</feature>
<feature type="transmembrane region" description="Helical" evidence="6">
    <location>
        <begin position="340"/>
        <end position="359"/>
    </location>
</feature>
<accession>A0AA96JAV5</accession>
<keyword evidence="2" id="KW-0813">Transport</keyword>
<feature type="transmembrane region" description="Helical" evidence="6">
    <location>
        <begin position="140"/>
        <end position="159"/>
    </location>
</feature>
<feature type="transmembrane region" description="Helical" evidence="6">
    <location>
        <begin position="227"/>
        <end position="246"/>
    </location>
</feature>
<feature type="domain" description="Major facilitator superfamily (MFS) profile" evidence="7">
    <location>
        <begin position="7"/>
        <end position="473"/>
    </location>
</feature>
<reference evidence="9 10" key="1">
    <citation type="submission" date="2023-09" db="EMBL/GenBank/DDBJ databases">
        <title>Demequina sp. a novel bacteria isolated from Capsicum annuum.</title>
        <authorList>
            <person name="Humaira Z."/>
            <person name="Lee J."/>
            <person name="Cho D."/>
        </authorList>
    </citation>
    <scope>NUCLEOTIDE SEQUENCE</scope>
    <source>
        <strain evidence="8 10">OYTSA14</strain>
        <strain evidence="9">PMTSA13</strain>
    </source>
</reference>
<evidence type="ECO:0000256" key="1">
    <source>
        <dbReference type="ARBA" id="ARBA00004651"/>
    </source>
</evidence>
<dbReference type="EMBL" id="CP134879">
    <property type="protein sequence ID" value="WNM24843.1"/>
    <property type="molecule type" value="Genomic_DNA"/>
</dbReference>
<evidence type="ECO:0000313" key="10">
    <source>
        <dbReference type="Proteomes" id="UP001304125"/>
    </source>
</evidence>
<keyword evidence="4 6" id="KW-1133">Transmembrane helix</keyword>
<feature type="transmembrane region" description="Helical" evidence="6">
    <location>
        <begin position="308"/>
        <end position="328"/>
    </location>
</feature>
<keyword evidence="3 6" id="KW-0812">Transmembrane</keyword>
<feature type="transmembrane region" description="Helical" evidence="6">
    <location>
        <begin position="165"/>
        <end position="187"/>
    </location>
</feature>
<evidence type="ECO:0000256" key="4">
    <source>
        <dbReference type="ARBA" id="ARBA00022989"/>
    </source>
</evidence>
<organism evidence="9">
    <name type="scientific">Demequina capsici</name>
    <dbReference type="NCBI Taxonomy" id="3075620"/>
    <lineage>
        <taxon>Bacteria</taxon>
        <taxon>Bacillati</taxon>
        <taxon>Actinomycetota</taxon>
        <taxon>Actinomycetes</taxon>
        <taxon>Micrococcales</taxon>
        <taxon>Demequinaceae</taxon>
        <taxon>Demequina</taxon>
    </lineage>
</organism>
<proteinExistence type="predicted"/>